<comment type="caution">
    <text evidence="2">The sequence shown here is derived from an EMBL/GenBank/DDBJ whole genome shotgun (WGS) entry which is preliminary data.</text>
</comment>
<evidence type="ECO:0000313" key="3">
    <source>
        <dbReference type="Proteomes" id="UP000234748"/>
    </source>
</evidence>
<keyword evidence="1" id="KW-1133">Transmembrane helix</keyword>
<keyword evidence="3" id="KW-1185">Reference proteome</keyword>
<reference evidence="2 3" key="1">
    <citation type="submission" date="2017-11" db="EMBL/GenBank/DDBJ databases">
        <title>Comparitive Functional Genomics of Dry Heat Resistant strains isolated from the Viking Spacecraft.</title>
        <authorList>
            <person name="Seuylemezian A."/>
            <person name="Cooper K."/>
            <person name="Vaishampayan P."/>
        </authorList>
    </citation>
    <scope>NUCLEOTIDE SEQUENCE [LARGE SCALE GENOMIC DNA]</scope>
    <source>
        <strain evidence="2 3">V1-29</strain>
    </source>
</reference>
<dbReference type="Proteomes" id="UP000234748">
    <property type="component" value="Unassembled WGS sequence"/>
</dbReference>
<sequence length="223" mass="24923">MELVVSRLTARTKKFFVLLVAFPLVLGALGWFLPVGASGSDAPAEAEISLGNYENPSLNDPKQVIVRLSNLPFYQENLPDVLTEHRDDLMNDLSVTPVSETNIQISYKNHPQEESILMVNSIAEAFMKLDKRNFDQKQTIMNESIDQLKNETVGPDAKVDQQRFLYELQTEALTMKPAVLLKAPEEEAMGKNAVSSESRAVLGVLMGFTLALLWIVVPEFVRE</sequence>
<evidence type="ECO:0000256" key="1">
    <source>
        <dbReference type="SAM" id="Phobius"/>
    </source>
</evidence>
<proteinExistence type="predicted"/>
<name>A0A2N5MBS3_9BACI</name>
<evidence type="ECO:0000313" key="2">
    <source>
        <dbReference type="EMBL" id="PLT31819.1"/>
    </source>
</evidence>
<organism evidence="2 3">
    <name type="scientific">Peribacillus deserti</name>
    <dbReference type="NCBI Taxonomy" id="673318"/>
    <lineage>
        <taxon>Bacteria</taxon>
        <taxon>Bacillati</taxon>
        <taxon>Bacillota</taxon>
        <taxon>Bacilli</taxon>
        <taxon>Bacillales</taxon>
        <taxon>Bacillaceae</taxon>
        <taxon>Peribacillus</taxon>
    </lineage>
</organism>
<dbReference type="AlphaFoldDB" id="A0A2N5MBS3"/>
<dbReference type="OrthoDB" id="2939314at2"/>
<accession>A0A2N5MBS3</accession>
<feature type="transmembrane region" description="Helical" evidence="1">
    <location>
        <begin position="200"/>
        <end position="221"/>
    </location>
</feature>
<dbReference type="RefSeq" id="WP_101639867.1">
    <property type="nucleotide sequence ID" value="NZ_PGUY01000002.1"/>
</dbReference>
<protein>
    <submittedName>
        <fullName evidence="2">Uncharacterized protein</fullName>
    </submittedName>
</protein>
<dbReference type="EMBL" id="PGUY01000002">
    <property type="protein sequence ID" value="PLT31819.1"/>
    <property type="molecule type" value="Genomic_DNA"/>
</dbReference>
<gene>
    <name evidence="2" type="ORF">CUU66_01285</name>
</gene>
<keyword evidence="1" id="KW-0472">Membrane</keyword>
<keyword evidence="1" id="KW-0812">Transmembrane</keyword>